<protein>
    <submittedName>
        <fullName evidence="2">Uncharacterized protein</fullName>
    </submittedName>
</protein>
<evidence type="ECO:0000313" key="2">
    <source>
        <dbReference type="EMBL" id="KAJ1130164.1"/>
    </source>
</evidence>
<keyword evidence="3" id="KW-1185">Reference proteome</keyword>
<comment type="caution">
    <text evidence="2">The sequence shown here is derived from an EMBL/GenBank/DDBJ whole genome shotgun (WGS) entry which is preliminary data.</text>
</comment>
<name>A0AAV7PSF0_PLEWA</name>
<organism evidence="2 3">
    <name type="scientific">Pleurodeles waltl</name>
    <name type="common">Iberian ribbed newt</name>
    <dbReference type="NCBI Taxonomy" id="8319"/>
    <lineage>
        <taxon>Eukaryota</taxon>
        <taxon>Metazoa</taxon>
        <taxon>Chordata</taxon>
        <taxon>Craniata</taxon>
        <taxon>Vertebrata</taxon>
        <taxon>Euteleostomi</taxon>
        <taxon>Amphibia</taxon>
        <taxon>Batrachia</taxon>
        <taxon>Caudata</taxon>
        <taxon>Salamandroidea</taxon>
        <taxon>Salamandridae</taxon>
        <taxon>Pleurodelinae</taxon>
        <taxon>Pleurodeles</taxon>
    </lineage>
</organism>
<proteinExistence type="predicted"/>
<sequence>MGFGGALVHFFSLLCWQFAIPASSSAAAKMATSSEMKDRALQRGAGARRAVVTTLQRREEDCLGTGEEEITVEEVRAAVTRIPGRKALALDGFTVFFYKAYMDILKEPLTKTFSEVLACGTDTEMMLELQITLLNQPKILPNVIHTDS</sequence>
<feature type="signal peptide" evidence="1">
    <location>
        <begin position="1"/>
        <end position="26"/>
    </location>
</feature>
<dbReference type="EMBL" id="JANPWB010000011">
    <property type="protein sequence ID" value="KAJ1130164.1"/>
    <property type="molecule type" value="Genomic_DNA"/>
</dbReference>
<feature type="chain" id="PRO_5043563587" evidence="1">
    <location>
        <begin position="27"/>
        <end position="148"/>
    </location>
</feature>
<evidence type="ECO:0000313" key="3">
    <source>
        <dbReference type="Proteomes" id="UP001066276"/>
    </source>
</evidence>
<keyword evidence="1" id="KW-0732">Signal</keyword>
<accession>A0AAV7PSF0</accession>
<dbReference type="Proteomes" id="UP001066276">
    <property type="component" value="Chromosome 7"/>
</dbReference>
<dbReference type="AlphaFoldDB" id="A0AAV7PSF0"/>
<reference evidence="2" key="1">
    <citation type="journal article" date="2022" name="bioRxiv">
        <title>Sequencing and chromosome-scale assembly of the giantPleurodeles waltlgenome.</title>
        <authorList>
            <person name="Brown T."/>
            <person name="Elewa A."/>
            <person name="Iarovenko S."/>
            <person name="Subramanian E."/>
            <person name="Araus A.J."/>
            <person name="Petzold A."/>
            <person name="Susuki M."/>
            <person name="Suzuki K.-i.T."/>
            <person name="Hayashi T."/>
            <person name="Toyoda A."/>
            <person name="Oliveira C."/>
            <person name="Osipova E."/>
            <person name="Leigh N.D."/>
            <person name="Simon A."/>
            <person name="Yun M.H."/>
        </authorList>
    </citation>
    <scope>NUCLEOTIDE SEQUENCE</scope>
    <source>
        <strain evidence="2">20211129_DDA</strain>
        <tissue evidence="2">Liver</tissue>
    </source>
</reference>
<gene>
    <name evidence="2" type="ORF">NDU88_008520</name>
</gene>
<evidence type="ECO:0000256" key="1">
    <source>
        <dbReference type="SAM" id="SignalP"/>
    </source>
</evidence>